<keyword evidence="2" id="KW-1185">Reference proteome</keyword>
<organism evidence="1 2">
    <name type="scientific">Ixodes persulcatus</name>
    <name type="common">Taiga tick</name>
    <dbReference type="NCBI Taxonomy" id="34615"/>
    <lineage>
        <taxon>Eukaryota</taxon>
        <taxon>Metazoa</taxon>
        <taxon>Ecdysozoa</taxon>
        <taxon>Arthropoda</taxon>
        <taxon>Chelicerata</taxon>
        <taxon>Arachnida</taxon>
        <taxon>Acari</taxon>
        <taxon>Parasitiformes</taxon>
        <taxon>Ixodida</taxon>
        <taxon>Ixodoidea</taxon>
        <taxon>Ixodidae</taxon>
        <taxon>Ixodinae</taxon>
        <taxon>Ixodes</taxon>
    </lineage>
</organism>
<dbReference type="Proteomes" id="UP000805193">
    <property type="component" value="Unassembled WGS sequence"/>
</dbReference>
<evidence type="ECO:0000313" key="1">
    <source>
        <dbReference type="EMBL" id="KAG0426282.1"/>
    </source>
</evidence>
<protein>
    <submittedName>
        <fullName evidence="1">Uncharacterized protein</fullName>
    </submittedName>
</protein>
<accession>A0AC60PZR2</accession>
<evidence type="ECO:0000313" key="2">
    <source>
        <dbReference type="Proteomes" id="UP000805193"/>
    </source>
</evidence>
<comment type="caution">
    <text evidence="1">The sequence shown here is derived from an EMBL/GenBank/DDBJ whole genome shotgun (WGS) entry which is preliminary data.</text>
</comment>
<gene>
    <name evidence="1" type="ORF">HPB47_026597</name>
</gene>
<sequence length="251" mass="28308">MRADAGASKDDAERYAGGYLTICEREMTRVRSLVHQFSQKGQTLVGLEMNGCDIDGGYARVQCGRSESCVCSNNQGVSLKSYAYEQKTGALQEMHCNCAIDEDYRIRGYAKLPSWTCDQYGNFRHVQWLLDRYYCLEEDGSVLQSFEKKTYTKEEDIAQFISEHLAFASFAVESAIRFFGVQAKNEIQTFGPQLVGVFGDNGADVGEPLVQIALFEPVECVRDATTFERTRDRSLRDGRTRLGYEVQDVLP</sequence>
<proteinExistence type="predicted"/>
<reference evidence="1 2" key="1">
    <citation type="journal article" date="2020" name="Cell">
        <title>Large-Scale Comparative Analyses of Tick Genomes Elucidate Their Genetic Diversity and Vector Capacities.</title>
        <authorList>
            <consortium name="Tick Genome and Microbiome Consortium (TIGMIC)"/>
            <person name="Jia N."/>
            <person name="Wang J."/>
            <person name="Shi W."/>
            <person name="Du L."/>
            <person name="Sun Y."/>
            <person name="Zhan W."/>
            <person name="Jiang J.F."/>
            <person name="Wang Q."/>
            <person name="Zhang B."/>
            <person name="Ji P."/>
            <person name="Bell-Sakyi L."/>
            <person name="Cui X.M."/>
            <person name="Yuan T.T."/>
            <person name="Jiang B.G."/>
            <person name="Yang W.F."/>
            <person name="Lam T.T."/>
            <person name="Chang Q.C."/>
            <person name="Ding S.J."/>
            <person name="Wang X.J."/>
            <person name="Zhu J.G."/>
            <person name="Ruan X.D."/>
            <person name="Zhao L."/>
            <person name="Wei J.T."/>
            <person name="Ye R.Z."/>
            <person name="Que T.C."/>
            <person name="Du C.H."/>
            <person name="Zhou Y.H."/>
            <person name="Cheng J.X."/>
            <person name="Dai P.F."/>
            <person name="Guo W.B."/>
            <person name="Han X.H."/>
            <person name="Huang E.J."/>
            <person name="Li L.F."/>
            <person name="Wei W."/>
            <person name="Gao Y.C."/>
            <person name="Liu J.Z."/>
            <person name="Shao H.Z."/>
            <person name="Wang X."/>
            <person name="Wang C.C."/>
            <person name="Yang T.C."/>
            <person name="Huo Q.B."/>
            <person name="Li W."/>
            <person name="Chen H.Y."/>
            <person name="Chen S.E."/>
            <person name="Zhou L.G."/>
            <person name="Ni X.B."/>
            <person name="Tian J.H."/>
            <person name="Sheng Y."/>
            <person name="Liu T."/>
            <person name="Pan Y.S."/>
            <person name="Xia L.Y."/>
            <person name="Li J."/>
            <person name="Zhao F."/>
            <person name="Cao W.C."/>
        </authorList>
    </citation>
    <scope>NUCLEOTIDE SEQUENCE [LARGE SCALE GENOMIC DNA]</scope>
    <source>
        <strain evidence="1">Iper-2018</strain>
    </source>
</reference>
<dbReference type="EMBL" id="JABSTQ010009735">
    <property type="protein sequence ID" value="KAG0426282.1"/>
    <property type="molecule type" value="Genomic_DNA"/>
</dbReference>
<name>A0AC60PZR2_IXOPE</name>